<dbReference type="Proteomes" id="UP000619260">
    <property type="component" value="Unassembled WGS sequence"/>
</dbReference>
<keyword evidence="3" id="KW-1185">Reference proteome</keyword>
<gene>
    <name evidence="2" type="ORF">Val02_88250</name>
</gene>
<dbReference type="EMBL" id="BOPF01000058">
    <property type="protein sequence ID" value="GIJ51939.1"/>
    <property type="molecule type" value="Genomic_DNA"/>
</dbReference>
<evidence type="ECO:0000313" key="2">
    <source>
        <dbReference type="EMBL" id="GIJ51939.1"/>
    </source>
</evidence>
<feature type="region of interest" description="Disordered" evidence="1">
    <location>
        <begin position="30"/>
        <end position="59"/>
    </location>
</feature>
<reference evidence="2" key="1">
    <citation type="submission" date="2021-01" db="EMBL/GenBank/DDBJ databases">
        <title>Whole genome shotgun sequence of Virgisporangium aliadipatigenens NBRC 105644.</title>
        <authorList>
            <person name="Komaki H."/>
            <person name="Tamura T."/>
        </authorList>
    </citation>
    <scope>NUCLEOTIDE SEQUENCE</scope>
    <source>
        <strain evidence="2">NBRC 105644</strain>
    </source>
</reference>
<evidence type="ECO:0000256" key="1">
    <source>
        <dbReference type="SAM" id="MobiDB-lite"/>
    </source>
</evidence>
<sequence>MQVCGAPEAPDLRLRFRGSAGRQFRAAMLGGVGGEREREAEVPAAAPERPAERSEPETAPAADLAPLLRPAAGAEGLPLSTEQVLALQRDGGNRAVTAYLSALADVEASRAPTLAAFATLPPSTPIERLSSAHSLRHAFDGLDEETAAALRVAHAALNDPVRLTDEVLRIRAHAAGLALRGVAEPFRAALEVHGKEGPSTGVVTVELDLADVPQAYLAGLLDLAARRSGGPVVVLPGDLSLDSFEFLDFVGEGLPFVDVSAIVTTESSHGATTHLLQDLVVDGALREAGCAMNVWQLRQRMVAAPGAYDWARWDEVFDVNGVAVLNNPNALQKVLRIVLHGDPDGVLATVDPTLRETAGPGQ</sequence>
<organism evidence="2 3">
    <name type="scientific">Virgisporangium aliadipatigenens</name>
    <dbReference type="NCBI Taxonomy" id="741659"/>
    <lineage>
        <taxon>Bacteria</taxon>
        <taxon>Bacillati</taxon>
        <taxon>Actinomycetota</taxon>
        <taxon>Actinomycetes</taxon>
        <taxon>Micromonosporales</taxon>
        <taxon>Micromonosporaceae</taxon>
        <taxon>Virgisporangium</taxon>
    </lineage>
</organism>
<proteinExistence type="predicted"/>
<dbReference type="AlphaFoldDB" id="A0A8J4DVL5"/>
<protein>
    <submittedName>
        <fullName evidence="2">Uncharacterized protein</fullName>
    </submittedName>
</protein>
<name>A0A8J4DVL5_9ACTN</name>
<evidence type="ECO:0000313" key="3">
    <source>
        <dbReference type="Proteomes" id="UP000619260"/>
    </source>
</evidence>
<accession>A0A8J4DVL5</accession>
<comment type="caution">
    <text evidence="2">The sequence shown here is derived from an EMBL/GenBank/DDBJ whole genome shotgun (WGS) entry which is preliminary data.</text>
</comment>